<proteinExistence type="predicted"/>
<gene>
    <name evidence="1" type="ORF">U1T56_17975</name>
</gene>
<organism evidence="1 2">
    <name type="scientific">Benzoatithermus flavus</name>
    <dbReference type="NCBI Taxonomy" id="3108223"/>
    <lineage>
        <taxon>Bacteria</taxon>
        <taxon>Pseudomonadati</taxon>
        <taxon>Pseudomonadota</taxon>
        <taxon>Alphaproteobacteria</taxon>
        <taxon>Geminicoccales</taxon>
        <taxon>Geminicoccaceae</taxon>
        <taxon>Benzoatithermus</taxon>
    </lineage>
</organism>
<accession>A0ABU8XV33</accession>
<evidence type="ECO:0000313" key="1">
    <source>
        <dbReference type="EMBL" id="MEK0085047.1"/>
    </source>
</evidence>
<keyword evidence="2" id="KW-1185">Reference proteome</keyword>
<evidence type="ECO:0008006" key="3">
    <source>
        <dbReference type="Google" id="ProtNLM"/>
    </source>
</evidence>
<dbReference type="EMBL" id="JBBLZC010000021">
    <property type="protein sequence ID" value="MEK0085047.1"/>
    <property type="molecule type" value="Genomic_DNA"/>
</dbReference>
<protein>
    <recommendedName>
        <fullName evidence="3">Helix-turn-helix domain-containing protein</fullName>
    </recommendedName>
</protein>
<dbReference type="Proteomes" id="UP001375743">
    <property type="component" value="Unassembled WGS sequence"/>
</dbReference>
<evidence type="ECO:0000313" key="2">
    <source>
        <dbReference type="Proteomes" id="UP001375743"/>
    </source>
</evidence>
<name>A0ABU8XV33_9PROT</name>
<reference evidence="1 2" key="1">
    <citation type="submission" date="2024-01" db="EMBL/GenBank/DDBJ databases">
        <title>Multi-omics insights into the function and evolution of sodium benzoate biodegradation pathways in Benzoatithermus flavus gen. nov., sp. nov. from hot spring.</title>
        <authorList>
            <person name="Hu C.-J."/>
            <person name="Li W.-J."/>
        </authorList>
    </citation>
    <scope>NUCLEOTIDE SEQUENCE [LARGE SCALE GENOMIC DNA]</scope>
    <source>
        <strain evidence="1 2">SYSU G07066</strain>
    </source>
</reference>
<dbReference type="RefSeq" id="WP_418160894.1">
    <property type="nucleotide sequence ID" value="NZ_JBBLZC010000021.1"/>
</dbReference>
<comment type="caution">
    <text evidence="1">The sequence shown here is derived from an EMBL/GenBank/DDBJ whole genome shotgun (WGS) entry which is preliminary data.</text>
</comment>
<sequence length="84" mass="9784">MGQRHRAARQPGERSHLQIVRFSSQGRSECEVALVSGYGQRWIAEIVRRYHAVSPVELGDRRNRNAGARSLLDEEARRRWSARW</sequence>